<keyword evidence="2" id="KW-0255">Endonuclease</keyword>
<sequence length="198" mass="20964">MPHPPAPVASRVAQAVGALPLPLLLVAAAAGGWASIRLAPAPGPVVAAGPGRAVAALSRAGARARVTEVLDGDTVRVAFGDRRGRAQVTIRYLGVDAPESVHPRKPVQCFGPAASRANHRWVAGRRVRLRFDRQSIDPYGRLLAAVVPDGWQRSVSERLVAEGYARVLTIAPNGSTAATLERLQRRARRRGSGLWSAC</sequence>
<reference evidence="5 6" key="1">
    <citation type="journal article" date="2013" name="Biodegradation">
        <title>Quantitative proteomic analysis of ibuprofen-degrading Patulibacter sp. strain I11.</title>
        <authorList>
            <person name="Almeida B."/>
            <person name="Kjeldal H."/>
            <person name="Lolas I."/>
            <person name="Knudsen A.D."/>
            <person name="Carvalho G."/>
            <person name="Nielsen K.L."/>
            <person name="Barreto Crespo M.T."/>
            <person name="Stensballe A."/>
            <person name="Nielsen J.L."/>
        </authorList>
    </citation>
    <scope>NUCLEOTIDE SEQUENCE [LARGE SCALE GENOMIC DNA]</scope>
    <source>
        <strain evidence="5 6">I11</strain>
    </source>
</reference>
<dbReference type="PROSITE" id="PS50830">
    <property type="entry name" value="TNASE_3"/>
    <property type="match status" value="1"/>
</dbReference>
<dbReference type="InterPro" id="IPR035437">
    <property type="entry name" value="SNase_OB-fold_sf"/>
</dbReference>
<dbReference type="PANTHER" id="PTHR12302:SF3">
    <property type="entry name" value="SERINE_THREONINE-PROTEIN KINASE 31"/>
    <property type="match status" value="1"/>
</dbReference>
<comment type="caution">
    <text evidence="5">The sequence shown here is derived from an EMBL/GenBank/DDBJ whole genome shotgun (WGS) entry which is preliminary data.</text>
</comment>
<dbReference type="Pfam" id="PF00565">
    <property type="entry name" value="SNase"/>
    <property type="match status" value="1"/>
</dbReference>
<evidence type="ECO:0000313" key="5">
    <source>
        <dbReference type="EMBL" id="EHN09227.1"/>
    </source>
</evidence>
<accession>H0EAQ2</accession>
<evidence type="ECO:0000256" key="3">
    <source>
        <dbReference type="ARBA" id="ARBA00022801"/>
    </source>
</evidence>
<dbReference type="Proteomes" id="UP000005143">
    <property type="component" value="Unassembled WGS sequence"/>
</dbReference>
<dbReference type="SMART" id="SM00318">
    <property type="entry name" value="SNc"/>
    <property type="match status" value="1"/>
</dbReference>
<dbReference type="Gene3D" id="2.40.50.90">
    <property type="match status" value="1"/>
</dbReference>
<dbReference type="AlphaFoldDB" id="H0EAQ2"/>
<dbReference type="GO" id="GO:0004519">
    <property type="term" value="F:endonuclease activity"/>
    <property type="evidence" value="ECO:0007669"/>
    <property type="project" value="UniProtKB-KW"/>
</dbReference>
<keyword evidence="1" id="KW-0540">Nuclease</keyword>
<keyword evidence="3" id="KW-0378">Hydrolase</keyword>
<evidence type="ECO:0000256" key="1">
    <source>
        <dbReference type="ARBA" id="ARBA00022722"/>
    </source>
</evidence>
<dbReference type="EMBL" id="AGUD01000297">
    <property type="protein sequence ID" value="EHN09227.1"/>
    <property type="molecule type" value="Genomic_DNA"/>
</dbReference>
<dbReference type="PANTHER" id="PTHR12302">
    <property type="entry name" value="EBNA2 BINDING PROTEIN P100"/>
    <property type="match status" value="1"/>
</dbReference>
<gene>
    <name evidence="5" type="ORF">PAI11_39260</name>
</gene>
<evidence type="ECO:0000313" key="6">
    <source>
        <dbReference type="Proteomes" id="UP000005143"/>
    </source>
</evidence>
<evidence type="ECO:0000259" key="4">
    <source>
        <dbReference type="PROSITE" id="PS50830"/>
    </source>
</evidence>
<organism evidence="5 6">
    <name type="scientific">Patulibacter medicamentivorans</name>
    <dbReference type="NCBI Taxonomy" id="1097667"/>
    <lineage>
        <taxon>Bacteria</taxon>
        <taxon>Bacillati</taxon>
        <taxon>Actinomycetota</taxon>
        <taxon>Thermoleophilia</taxon>
        <taxon>Solirubrobacterales</taxon>
        <taxon>Patulibacteraceae</taxon>
        <taxon>Patulibacter</taxon>
    </lineage>
</organism>
<protein>
    <submittedName>
        <fullName evidence="5">Nuclease (SNase domain protein)</fullName>
    </submittedName>
</protein>
<evidence type="ECO:0000256" key="2">
    <source>
        <dbReference type="ARBA" id="ARBA00022759"/>
    </source>
</evidence>
<name>H0EAQ2_9ACTN</name>
<dbReference type="GO" id="GO:0016787">
    <property type="term" value="F:hydrolase activity"/>
    <property type="evidence" value="ECO:0007669"/>
    <property type="project" value="UniProtKB-KW"/>
</dbReference>
<dbReference type="OrthoDB" id="5241375at2"/>
<dbReference type="RefSeq" id="WP_007578405.1">
    <property type="nucleotide sequence ID" value="NZ_AGUD01000297.1"/>
</dbReference>
<dbReference type="SUPFAM" id="SSF50199">
    <property type="entry name" value="Staphylococcal nuclease"/>
    <property type="match status" value="1"/>
</dbReference>
<feature type="domain" description="TNase-like" evidence="4">
    <location>
        <begin position="60"/>
        <end position="197"/>
    </location>
</feature>
<proteinExistence type="predicted"/>
<dbReference type="InterPro" id="IPR016071">
    <property type="entry name" value="Staphylococal_nuclease_OB-fold"/>
</dbReference>
<keyword evidence="6" id="KW-1185">Reference proteome</keyword>